<evidence type="ECO:0000256" key="5">
    <source>
        <dbReference type="ARBA" id="ARBA00023274"/>
    </source>
</evidence>
<comment type="subcellular location">
    <subcellularLocation>
        <location evidence="1">Mitochondrion</location>
    </subcellularLocation>
</comment>
<gene>
    <name evidence="9" type="ORF">BON22_3953</name>
    <name evidence="8" type="ORF">CYFA0S_14e01750g</name>
</gene>
<keyword evidence="4" id="KW-0496">Mitochondrion</keyword>
<dbReference type="PANTHER" id="PTHR28236">
    <property type="entry name" value="54S RIBOSOMAL PROTEIN L44, MITOCHONDRIAL"/>
    <property type="match status" value="1"/>
</dbReference>
<dbReference type="GO" id="GO:0003735">
    <property type="term" value="F:structural constituent of ribosome"/>
    <property type="evidence" value="ECO:0007669"/>
    <property type="project" value="TreeGrafter"/>
</dbReference>
<dbReference type="AlphaFoldDB" id="A0A061B2X0"/>
<dbReference type="InterPro" id="IPR019716">
    <property type="entry name" value="Ribosomal_mL53"/>
</dbReference>
<dbReference type="OMA" id="MDFNCSK"/>
<evidence type="ECO:0000313" key="9">
    <source>
        <dbReference type="EMBL" id="ONH66190.1"/>
    </source>
</evidence>
<protein>
    <recommendedName>
        <fullName evidence="6">Large ribosomal subunit protein mL53</fullName>
    </recommendedName>
    <alternativeName>
        <fullName evidence="7">54S ribosomal protein L44, mitochondrial</fullName>
    </alternativeName>
</protein>
<dbReference type="Gene3D" id="3.40.30.10">
    <property type="entry name" value="Glutaredoxin"/>
    <property type="match status" value="1"/>
</dbReference>
<evidence type="ECO:0000313" key="8">
    <source>
        <dbReference type="EMBL" id="CDR44292.1"/>
    </source>
</evidence>
<accession>A0A061B2X0</accession>
<reference evidence="9" key="3">
    <citation type="submission" date="2017-01" db="EMBL/GenBank/DDBJ databases">
        <authorList>
            <person name="Mah S.A."/>
            <person name="Swanson W.J."/>
            <person name="Moy G.W."/>
            <person name="Vacquier V.D."/>
        </authorList>
    </citation>
    <scope>NUCLEOTIDE SEQUENCE [LARGE SCALE GENOMIC DNA]</scope>
    <source>
        <strain evidence="9">65</strain>
    </source>
</reference>
<evidence type="ECO:0000313" key="10">
    <source>
        <dbReference type="Proteomes" id="UP000189513"/>
    </source>
</evidence>
<evidence type="ECO:0000256" key="4">
    <source>
        <dbReference type="ARBA" id="ARBA00023128"/>
    </source>
</evidence>
<dbReference type="PANTHER" id="PTHR28236:SF1">
    <property type="entry name" value="LARGE RIBOSOMAL SUBUNIT PROTEIN ML53"/>
    <property type="match status" value="1"/>
</dbReference>
<evidence type="ECO:0000256" key="2">
    <source>
        <dbReference type="ARBA" id="ARBA00005557"/>
    </source>
</evidence>
<dbReference type="GO" id="GO:0005762">
    <property type="term" value="C:mitochondrial large ribosomal subunit"/>
    <property type="evidence" value="ECO:0007669"/>
    <property type="project" value="TreeGrafter"/>
</dbReference>
<dbReference type="VEuPathDB" id="FungiDB:BON22_3953"/>
<reference evidence="8" key="1">
    <citation type="journal article" date="2014" name="Genome Announc.">
        <title>Genome sequence of the yeast Cyberlindnera fabianii (Hansenula fabianii).</title>
        <authorList>
            <person name="Freel K.C."/>
            <person name="Sarilar V."/>
            <person name="Neuveglise C."/>
            <person name="Devillers H."/>
            <person name="Friedrich A."/>
            <person name="Schacherer J."/>
        </authorList>
    </citation>
    <scope>NUCLEOTIDE SEQUENCE</scope>
    <source>
        <strain evidence="8">YJS4271</strain>
    </source>
</reference>
<reference evidence="10" key="2">
    <citation type="journal article" date="2017" name="Genome Announc.">
        <title>Genome sequences of Cyberlindnera fabianii 65, Pichia kudriavzevii 129, and Saccharomyces cerevisiae 131 isolated from fermented masau fruits in Zimbabwe.</title>
        <authorList>
            <person name="van Rijswijck I.M.H."/>
            <person name="Derks M.F.L."/>
            <person name="Abee T."/>
            <person name="de Ridder D."/>
            <person name="Smid E.J."/>
        </authorList>
    </citation>
    <scope>NUCLEOTIDE SEQUENCE [LARGE SCALE GENOMIC DNA]</scope>
    <source>
        <strain evidence="10">65</strain>
    </source>
</reference>
<evidence type="ECO:0000256" key="6">
    <source>
        <dbReference type="ARBA" id="ARBA00035180"/>
    </source>
</evidence>
<keyword evidence="10" id="KW-1185">Reference proteome</keyword>
<dbReference type="STRING" id="36022.A0A061B2X0"/>
<evidence type="ECO:0000256" key="3">
    <source>
        <dbReference type="ARBA" id="ARBA00022980"/>
    </source>
</evidence>
<keyword evidence="3" id="KW-0689">Ribosomal protein</keyword>
<proteinExistence type="inferred from homology"/>
<evidence type="ECO:0000256" key="7">
    <source>
        <dbReference type="ARBA" id="ARBA00077936"/>
    </source>
</evidence>
<dbReference type="EMBL" id="MPUK01000008">
    <property type="protein sequence ID" value="ONH66190.1"/>
    <property type="molecule type" value="Genomic_DNA"/>
</dbReference>
<keyword evidence="5" id="KW-0687">Ribonucleoprotein</keyword>
<dbReference type="Proteomes" id="UP000189513">
    <property type="component" value="Unassembled WGS sequence"/>
</dbReference>
<dbReference type="FunFam" id="3.40.30.10:FF:000260">
    <property type="entry name" value="Mitochondrial ribosomal protein L44"/>
    <property type="match status" value="1"/>
</dbReference>
<sequence length="95" mass="10635">MITKYFTKVVVRFNPLGAEGKAARLFLSSIPPSMKGACVIDNKLITDAKTEPLVKVTFKDKKTLEVNPTSMNFNELSAFFDRHSRSLQINESIQA</sequence>
<comment type="similarity">
    <text evidence="2">Belongs to the mitochondrion-specific ribosomal protein mL53 family.</text>
</comment>
<name>A0A061B2X0_CYBFA</name>
<dbReference type="InterPro" id="IPR042776">
    <property type="entry name" value="Ribosomal_mL53_fung"/>
</dbReference>
<evidence type="ECO:0000256" key="1">
    <source>
        <dbReference type="ARBA" id="ARBA00004173"/>
    </source>
</evidence>
<dbReference type="OrthoDB" id="4136894at2759"/>
<dbReference type="EMBL" id="LK052899">
    <property type="protein sequence ID" value="CDR44292.1"/>
    <property type="molecule type" value="Genomic_DNA"/>
</dbReference>
<dbReference type="Pfam" id="PF10780">
    <property type="entry name" value="MRP_L53"/>
    <property type="match status" value="1"/>
</dbReference>
<organism evidence="8">
    <name type="scientific">Cyberlindnera fabianii</name>
    <name type="common">Yeast</name>
    <name type="synonym">Hansenula fabianii</name>
    <dbReference type="NCBI Taxonomy" id="36022"/>
    <lineage>
        <taxon>Eukaryota</taxon>
        <taxon>Fungi</taxon>
        <taxon>Dikarya</taxon>
        <taxon>Ascomycota</taxon>
        <taxon>Saccharomycotina</taxon>
        <taxon>Saccharomycetes</taxon>
        <taxon>Phaffomycetales</taxon>
        <taxon>Phaffomycetaceae</taxon>
        <taxon>Cyberlindnera</taxon>
    </lineage>
</organism>